<dbReference type="RefSeq" id="WP_343972212.1">
    <property type="nucleotide sequence ID" value="NZ_BAAAGK010000091.1"/>
</dbReference>
<dbReference type="Gene3D" id="3.30.565.10">
    <property type="entry name" value="Histidine kinase-like ATPase, C-terminal domain"/>
    <property type="match status" value="1"/>
</dbReference>
<accession>A0ABW2T2C0</accession>
<dbReference type="InterPro" id="IPR050267">
    <property type="entry name" value="Anti-sigma-factor_SerPK"/>
</dbReference>
<evidence type="ECO:0000313" key="4">
    <source>
        <dbReference type="Proteomes" id="UP001596514"/>
    </source>
</evidence>
<dbReference type="PANTHER" id="PTHR35526:SF3">
    <property type="entry name" value="ANTI-SIGMA-F FACTOR RSBW"/>
    <property type="match status" value="1"/>
</dbReference>
<dbReference type="SUPFAM" id="SSF55874">
    <property type="entry name" value="ATPase domain of HSP90 chaperone/DNA topoisomerase II/histidine kinase"/>
    <property type="match status" value="1"/>
</dbReference>
<evidence type="ECO:0000313" key="3">
    <source>
        <dbReference type="EMBL" id="MFC7602568.1"/>
    </source>
</evidence>
<dbReference type="InterPro" id="IPR003594">
    <property type="entry name" value="HATPase_dom"/>
</dbReference>
<feature type="domain" description="Histidine kinase/HSP90-like ATPase" evidence="2">
    <location>
        <begin position="36"/>
        <end position="150"/>
    </location>
</feature>
<evidence type="ECO:0000256" key="1">
    <source>
        <dbReference type="ARBA" id="ARBA00022527"/>
    </source>
</evidence>
<protein>
    <submittedName>
        <fullName evidence="3">ATP-binding protein</fullName>
    </submittedName>
</protein>
<dbReference type="PANTHER" id="PTHR35526">
    <property type="entry name" value="ANTI-SIGMA-F FACTOR RSBW-RELATED"/>
    <property type="match status" value="1"/>
</dbReference>
<sequence length="165" mass="17294">MSTREQGGPGATEAAIKRWDGLRIVGQRDFPGVAQSAGAARRWVLGILDGHPTATETLETLELLVSEVVTNAILHSDSAGPDGLITVRVGLGGGLIQVEVIDDGSATSVPAIRTTDDDSLSGRGLSWVDRLARAWGADHDDEVGGVVWFRLAIGHPSGHDPLSSR</sequence>
<comment type="caution">
    <text evidence="3">The sequence shown here is derived from an EMBL/GenBank/DDBJ whole genome shotgun (WGS) entry which is preliminary data.</text>
</comment>
<dbReference type="Proteomes" id="UP001596514">
    <property type="component" value="Unassembled WGS sequence"/>
</dbReference>
<dbReference type="CDD" id="cd16936">
    <property type="entry name" value="HATPase_RsbW-like"/>
    <property type="match status" value="1"/>
</dbReference>
<dbReference type="GO" id="GO:0005524">
    <property type="term" value="F:ATP binding"/>
    <property type="evidence" value="ECO:0007669"/>
    <property type="project" value="UniProtKB-KW"/>
</dbReference>
<dbReference type="EMBL" id="JBHTEE010000001">
    <property type="protein sequence ID" value="MFC7602568.1"/>
    <property type="molecule type" value="Genomic_DNA"/>
</dbReference>
<keyword evidence="1" id="KW-0723">Serine/threonine-protein kinase</keyword>
<keyword evidence="1" id="KW-0418">Kinase</keyword>
<dbReference type="Pfam" id="PF13581">
    <property type="entry name" value="HATPase_c_2"/>
    <property type="match status" value="1"/>
</dbReference>
<keyword evidence="4" id="KW-1185">Reference proteome</keyword>
<proteinExistence type="predicted"/>
<keyword evidence="1" id="KW-0808">Transferase</keyword>
<name>A0ABW2T2C0_9ACTN</name>
<keyword evidence="3" id="KW-0547">Nucleotide-binding</keyword>
<dbReference type="InterPro" id="IPR036890">
    <property type="entry name" value="HATPase_C_sf"/>
</dbReference>
<organism evidence="3 4">
    <name type="scientific">Streptosporangium amethystogenes subsp. fukuiense</name>
    <dbReference type="NCBI Taxonomy" id="698418"/>
    <lineage>
        <taxon>Bacteria</taxon>
        <taxon>Bacillati</taxon>
        <taxon>Actinomycetota</taxon>
        <taxon>Actinomycetes</taxon>
        <taxon>Streptosporangiales</taxon>
        <taxon>Streptosporangiaceae</taxon>
        <taxon>Streptosporangium</taxon>
    </lineage>
</organism>
<evidence type="ECO:0000259" key="2">
    <source>
        <dbReference type="Pfam" id="PF13581"/>
    </source>
</evidence>
<reference evidence="4" key="1">
    <citation type="journal article" date="2019" name="Int. J. Syst. Evol. Microbiol.">
        <title>The Global Catalogue of Microorganisms (GCM) 10K type strain sequencing project: providing services to taxonomists for standard genome sequencing and annotation.</title>
        <authorList>
            <consortium name="The Broad Institute Genomics Platform"/>
            <consortium name="The Broad Institute Genome Sequencing Center for Infectious Disease"/>
            <person name="Wu L."/>
            <person name="Ma J."/>
        </authorList>
    </citation>
    <scope>NUCLEOTIDE SEQUENCE [LARGE SCALE GENOMIC DNA]</scope>
    <source>
        <strain evidence="4">JCM 10083</strain>
    </source>
</reference>
<gene>
    <name evidence="3" type="ORF">ACFQVD_20910</name>
</gene>
<keyword evidence="3" id="KW-0067">ATP-binding</keyword>